<feature type="domain" description="CCHC-type" evidence="31">
    <location>
        <begin position="1730"/>
        <end position="1746"/>
    </location>
</feature>
<keyword evidence="20" id="KW-0239">DNA-directed DNA polymerase</keyword>
<dbReference type="InterPro" id="IPR000477">
    <property type="entry name" value="RT_dom"/>
</dbReference>
<dbReference type="PROSITE" id="PS50878">
    <property type="entry name" value="RT_POL"/>
    <property type="match status" value="1"/>
</dbReference>
<dbReference type="GO" id="GO:0004672">
    <property type="term" value="F:protein kinase activity"/>
    <property type="evidence" value="ECO:0007669"/>
    <property type="project" value="InterPro"/>
</dbReference>
<dbReference type="GO" id="GO:0004519">
    <property type="term" value="F:endonuclease activity"/>
    <property type="evidence" value="ECO:0007669"/>
    <property type="project" value="UniProtKB-KW"/>
</dbReference>
<keyword evidence="18" id="KW-0229">DNA integration</keyword>
<dbReference type="GO" id="GO:0015074">
    <property type="term" value="P:DNA integration"/>
    <property type="evidence" value="ECO:0007669"/>
    <property type="project" value="UniProtKB-KW"/>
</dbReference>
<evidence type="ECO:0000256" key="19">
    <source>
        <dbReference type="ARBA" id="ARBA00022918"/>
    </source>
</evidence>
<dbReference type="SUPFAM" id="SSF56672">
    <property type="entry name" value="DNA/RNA polymerases"/>
    <property type="match status" value="2"/>
</dbReference>
<feature type="coiled-coil region" evidence="26">
    <location>
        <begin position="1280"/>
        <end position="1328"/>
    </location>
</feature>
<keyword evidence="4" id="KW-0645">Protease</keyword>
<dbReference type="Pfam" id="PF17921">
    <property type="entry name" value="Integrase_H2C2"/>
    <property type="match status" value="2"/>
</dbReference>
<evidence type="ECO:0000256" key="18">
    <source>
        <dbReference type="ARBA" id="ARBA00022908"/>
    </source>
</evidence>
<dbReference type="SUPFAM" id="SSF53098">
    <property type="entry name" value="Ribonuclease H-like"/>
    <property type="match status" value="2"/>
</dbReference>
<evidence type="ECO:0000256" key="7">
    <source>
        <dbReference type="ARBA" id="ARBA00022695"/>
    </source>
</evidence>
<evidence type="ECO:0000256" key="5">
    <source>
        <dbReference type="ARBA" id="ARBA00022679"/>
    </source>
</evidence>
<keyword evidence="15" id="KW-0378">Hydrolase</keyword>
<protein>
    <recommendedName>
        <fullName evidence="2">RNA-directed DNA polymerase</fullName>
        <ecNumber evidence="2">2.7.7.49</ecNumber>
    </recommendedName>
</protein>
<keyword evidence="8" id="KW-0540">Nuclease</keyword>
<dbReference type="InterPro" id="IPR005162">
    <property type="entry name" value="Retrotrans_gag_dom"/>
</dbReference>
<dbReference type="InterPro" id="IPR003591">
    <property type="entry name" value="Leu-rich_rpt_typical-subtyp"/>
</dbReference>
<dbReference type="Pfam" id="PF00098">
    <property type="entry name" value="zf-CCHC"/>
    <property type="match status" value="1"/>
</dbReference>
<dbReference type="Pfam" id="PF00560">
    <property type="entry name" value="LRR_1"/>
    <property type="match status" value="1"/>
</dbReference>
<keyword evidence="10 29" id="KW-0732">Signal</keyword>
<dbReference type="InterPro" id="IPR012337">
    <property type="entry name" value="RNaseH-like_sf"/>
</dbReference>
<dbReference type="PROSITE" id="PS50011">
    <property type="entry name" value="PROTEIN_KINASE_DOM"/>
    <property type="match status" value="1"/>
</dbReference>
<dbReference type="Gene3D" id="3.30.200.20">
    <property type="entry name" value="Phosphorylase Kinase, domain 1"/>
    <property type="match status" value="1"/>
</dbReference>
<dbReference type="InterPro" id="IPR013210">
    <property type="entry name" value="LRR_N_plant-typ"/>
</dbReference>
<dbReference type="InterPro" id="IPR032675">
    <property type="entry name" value="LRR_dom_sf"/>
</dbReference>
<dbReference type="InterPro" id="IPR001611">
    <property type="entry name" value="Leu-rich_rpt"/>
</dbReference>
<evidence type="ECO:0000256" key="6">
    <source>
        <dbReference type="ARBA" id="ARBA00022692"/>
    </source>
</evidence>
<feature type="region of interest" description="Disordered" evidence="27">
    <location>
        <begin position="1374"/>
        <end position="1412"/>
    </location>
</feature>
<evidence type="ECO:0000256" key="13">
    <source>
        <dbReference type="ARBA" id="ARBA00022750"/>
    </source>
</evidence>
<dbReference type="InterPro" id="IPR001245">
    <property type="entry name" value="Ser-Thr/Tyr_kinase_cat_dom"/>
</dbReference>
<dbReference type="CDD" id="cd01647">
    <property type="entry name" value="RT_LTR"/>
    <property type="match status" value="1"/>
</dbReference>
<dbReference type="Gene3D" id="3.80.10.10">
    <property type="entry name" value="Ribonuclease Inhibitor"/>
    <property type="match status" value="1"/>
</dbReference>
<dbReference type="SUPFAM" id="SSF56112">
    <property type="entry name" value="Protein kinase-like (PK-like)"/>
    <property type="match status" value="1"/>
</dbReference>
<keyword evidence="12" id="KW-0547">Nucleotide-binding</keyword>
<evidence type="ECO:0000256" key="3">
    <source>
        <dbReference type="ARBA" id="ARBA00022614"/>
    </source>
</evidence>
<dbReference type="PANTHER" id="PTHR37984">
    <property type="entry name" value="PROTEIN CBG26694"/>
    <property type="match status" value="1"/>
</dbReference>
<dbReference type="FunFam" id="3.10.20.370:FF:000001">
    <property type="entry name" value="Retrovirus-related Pol polyprotein from transposon 17.6-like protein"/>
    <property type="match status" value="1"/>
</dbReference>
<dbReference type="InterPro" id="IPR041373">
    <property type="entry name" value="RT_RNaseH"/>
</dbReference>
<dbReference type="InterPro" id="IPR036875">
    <property type="entry name" value="Znf_CCHC_sf"/>
</dbReference>
<evidence type="ECO:0000256" key="27">
    <source>
        <dbReference type="SAM" id="MobiDB-lite"/>
    </source>
</evidence>
<dbReference type="Proteomes" id="UP000326396">
    <property type="component" value="Linkage Group LG8"/>
</dbReference>
<dbReference type="FunFam" id="3.30.70.270:FF:000026">
    <property type="entry name" value="Transposon Ty3-G Gag-Pol polyprotein"/>
    <property type="match status" value="1"/>
</dbReference>
<keyword evidence="5" id="KW-0808">Transferase</keyword>
<evidence type="ECO:0000256" key="26">
    <source>
        <dbReference type="SAM" id="Coils"/>
    </source>
</evidence>
<feature type="domain" description="Reverse transcriptase" evidence="32">
    <location>
        <begin position="2033"/>
        <end position="2212"/>
    </location>
</feature>
<dbReference type="InterPro" id="IPR011009">
    <property type="entry name" value="Kinase-like_dom_sf"/>
</dbReference>
<dbReference type="GO" id="GO:0008270">
    <property type="term" value="F:zinc ion binding"/>
    <property type="evidence" value="ECO:0007669"/>
    <property type="project" value="UniProtKB-KW"/>
</dbReference>
<dbReference type="CDD" id="cd00303">
    <property type="entry name" value="retropepsin_like"/>
    <property type="match status" value="1"/>
</dbReference>
<dbReference type="Gene3D" id="3.30.70.270">
    <property type="match status" value="2"/>
</dbReference>
<evidence type="ECO:0000256" key="10">
    <source>
        <dbReference type="ARBA" id="ARBA00022729"/>
    </source>
</evidence>
<evidence type="ECO:0000256" key="20">
    <source>
        <dbReference type="ARBA" id="ARBA00022932"/>
    </source>
</evidence>
<dbReference type="Gene3D" id="4.10.60.10">
    <property type="entry name" value="Zinc finger, CCHC-type"/>
    <property type="match status" value="1"/>
</dbReference>
<evidence type="ECO:0000313" key="34">
    <source>
        <dbReference type="EMBL" id="KAD2804187.1"/>
    </source>
</evidence>
<dbReference type="EMBL" id="SZYD01000018">
    <property type="protein sequence ID" value="KAD2804187.1"/>
    <property type="molecule type" value="Genomic_DNA"/>
</dbReference>
<keyword evidence="19" id="KW-0695">RNA-directed DNA polymerase</keyword>
<dbReference type="InterPro" id="IPR043128">
    <property type="entry name" value="Rev_trsase/Diguanyl_cyclase"/>
</dbReference>
<dbReference type="InterPro" id="IPR001969">
    <property type="entry name" value="Aspartic_peptidase_AS"/>
</dbReference>
<evidence type="ECO:0000259" key="33">
    <source>
        <dbReference type="PROSITE" id="PS50994"/>
    </source>
</evidence>
<dbReference type="GO" id="GO:0004190">
    <property type="term" value="F:aspartic-type endopeptidase activity"/>
    <property type="evidence" value="ECO:0007669"/>
    <property type="project" value="UniProtKB-KW"/>
</dbReference>
<evidence type="ECO:0000256" key="15">
    <source>
        <dbReference type="ARBA" id="ARBA00022801"/>
    </source>
</evidence>
<keyword evidence="17" id="KW-0460">Magnesium</keyword>
<gene>
    <name evidence="34" type="ORF">E3N88_37564</name>
</gene>
<dbReference type="GO" id="GO:0051707">
    <property type="term" value="P:response to other organism"/>
    <property type="evidence" value="ECO:0007669"/>
    <property type="project" value="UniProtKB-ARBA"/>
</dbReference>
<dbReference type="InterPro" id="IPR041588">
    <property type="entry name" value="Integrase_H2C2"/>
</dbReference>
<dbReference type="PROSITE" id="PS50158">
    <property type="entry name" value="ZF_CCHC"/>
    <property type="match status" value="2"/>
</dbReference>
<dbReference type="Pfam" id="PF08263">
    <property type="entry name" value="LRRNT_2"/>
    <property type="match status" value="1"/>
</dbReference>
<keyword evidence="25" id="KW-0863">Zinc-finger</keyword>
<evidence type="ECO:0000313" key="35">
    <source>
        <dbReference type="Proteomes" id="UP000326396"/>
    </source>
</evidence>
<organism evidence="34 35">
    <name type="scientific">Mikania micrantha</name>
    <name type="common">bitter vine</name>
    <dbReference type="NCBI Taxonomy" id="192012"/>
    <lineage>
        <taxon>Eukaryota</taxon>
        <taxon>Viridiplantae</taxon>
        <taxon>Streptophyta</taxon>
        <taxon>Embryophyta</taxon>
        <taxon>Tracheophyta</taxon>
        <taxon>Spermatophyta</taxon>
        <taxon>Magnoliopsida</taxon>
        <taxon>eudicotyledons</taxon>
        <taxon>Gunneridae</taxon>
        <taxon>Pentapetalae</taxon>
        <taxon>asterids</taxon>
        <taxon>campanulids</taxon>
        <taxon>Asterales</taxon>
        <taxon>Asteraceae</taxon>
        <taxon>Asteroideae</taxon>
        <taxon>Heliantheae alliance</taxon>
        <taxon>Eupatorieae</taxon>
        <taxon>Mikania</taxon>
    </lineage>
</organism>
<evidence type="ECO:0000256" key="24">
    <source>
        <dbReference type="ARBA" id="ARBA00023172"/>
    </source>
</evidence>
<dbReference type="InterPro" id="IPR043502">
    <property type="entry name" value="DNA/RNA_pol_sf"/>
</dbReference>
<dbReference type="Gene3D" id="2.40.70.10">
    <property type="entry name" value="Acid Proteases"/>
    <property type="match status" value="1"/>
</dbReference>
<keyword evidence="25" id="KW-0862">Zinc</keyword>
<evidence type="ECO:0000256" key="29">
    <source>
        <dbReference type="SAM" id="SignalP"/>
    </source>
</evidence>
<dbReference type="SMART" id="SM00369">
    <property type="entry name" value="LRR_TYP"/>
    <property type="match status" value="3"/>
</dbReference>
<evidence type="ECO:0000259" key="30">
    <source>
        <dbReference type="PROSITE" id="PS50011"/>
    </source>
</evidence>
<evidence type="ECO:0000256" key="4">
    <source>
        <dbReference type="ARBA" id="ARBA00022670"/>
    </source>
</evidence>
<feature type="signal peptide" evidence="29">
    <location>
        <begin position="1"/>
        <end position="22"/>
    </location>
</feature>
<dbReference type="Pfam" id="PF07714">
    <property type="entry name" value="PK_Tyr_Ser-Thr"/>
    <property type="match status" value="1"/>
</dbReference>
<feature type="transmembrane region" description="Helical" evidence="28">
    <location>
        <begin position="405"/>
        <end position="424"/>
    </location>
</feature>
<evidence type="ECO:0000256" key="2">
    <source>
        <dbReference type="ARBA" id="ARBA00012493"/>
    </source>
</evidence>
<dbReference type="OrthoDB" id="1796261at2759"/>
<dbReference type="FunFam" id="3.30.420.10:FF:000032">
    <property type="entry name" value="Retrovirus-related Pol polyprotein from transposon 297-like Protein"/>
    <property type="match status" value="2"/>
</dbReference>
<evidence type="ECO:0000256" key="12">
    <source>
        <dbReference type="ARBA" id="ARBA00022741"/>
    </source>
</evidence>
<feature type="domain" description="Integrase catalytic" evidence="33">
    <location>
        <begin position="2553"/>
        <end position="2716"/>
    </location>
</feature>
<dbReference type="InterPro" id="IPR001584">
    <property type="entry name" value="Integrase_cat-core"/>
</dbReference>
<dbReference type="InterPro" id="IPR000719">
    <property type="entry name" value="Prot_kinase_dom"/>
</dbReference>
<keyword evidence="22" id="KW-0238">DNA-binding</keyword>
<dbReference type="FunFam" id="3.10.10.10:FF:000007">
    <property type="entry name" value="Retrovirus-related Pol polyprotein from transposon 17.6-like Protein"/>
    <property type="match status" value="1"/>
</dbReference>
<keyword evidence="3" id="KW-0433">Leucine-rich repeat</keyword>
<dbReference type="GO" id="GO:0005524">
    <property type="term" value="F:ATP binding"/>
    <property type="evidence" value="ECO:0007669"/>
    <property type="project" value="UniProtKB-KW"/>
</dbReference>
<dbReference type="Gene3D" id="3.10.10.10">
    <property type="entry name" value="HIV Type 1 Reverse Transcriptase, subunit A, domain 1"/>
    <property type="match status" value="1"/>
</dbReference>
<feature type="domain" description="CCHC-type" evidence="31">
    <location>
        <begin position="1768"/>
        <end position="1783"/>
    </location>
</feature>
<dbReference type="CDD" id="cd09274">
    <property type="entry name" value="RNase_HI_RT_Ty3"/>
    <property type="match status" value="2"/>
</dbReference>
<comment type="subcellular location">
    <subcellularLocation>
        <location evidence="1">Membrane</location>
    </subcellularLocation>
</comment>
<dbReference type="GO" id="GO:0003964">
    <property type="term" value="F:RNA-directed DNA polymerase activity"/>
    <property type="evidence" value="ECO:0007669"/>
    <property type="project" value="UniProtKB-KW"/>
</dbReference>
<dbReference type="GO" id="GO:0016020">
    <property type="term" value="C:membrane"/>
    <property type="evidence" value="ECO:0007669"/>
    <property type="project" value="UniProtKB-SubCell"/>
</dbReference>
<sequence length="2976" mass="339446">MEPINLLAAIFLCFLCFSPEFAFSDLAGDRNALLGLRSAVSGNTIRWNVSLLSPCNWDGVICNDTINRVTELRLPGDGLTGDIPLNTIGNLTALQVLSLRGNRLSGSIPSDLELCSELQQLNLQNNQFSGEIPPALFRLANLTRLDISNNNFSGRIPPDFSNLTRLTHLYLQNNQFTGQIPDLNNDLSQFDVSMNRLNGSIPRIFANFPVNSFTGNQLCGLPLNSCSTEGESSKLSAGAIAGITIGSVLGSILIIAIIFFLCKNFNKSRNLRQAIQDAASPIPLSPEKPPEFNFRSPDHIMANENTGSEDGFSGRPDKDDELTFFGEGGFLLEDLLRASAELLGKGIVGTTYKAYLDHGEVVVKRLKNVCVSKKEFTKRIVCIGELYHENLMPIKGYYYGKEEKLIAFGFIPMGSLSSILHGNMEERVRFTWEIRSKIAFEVANGLEYLHSHNLSHGNIKSNNILLNLGYQAYLSEAGLIQLVSSSTPNLSGYRAPELIDTRVTSKDADVHEKNYTTHDLELGAVVFALKIWRHYLYGTKCTIFTDHKSLQHIFDQKELNMRQRRWVELIGDYDCAIKYHPGKANVVADALSRKETTKRVRALQLTIHSELPNQIRIAQQEALKTENLTLEAMRGMDKQIKAKDDGAYYLMDRIWIPRYGGLREVVMDEAHKSRYSVHPGSDKMYHDLKTTYWWPNMKAEIATYVSKCLTCSKVKVEYQKPSGLLQQPELPMWKWEQISMDFITKLPKTASGCDTIWVIVDRLTKSAHFLPIKETDKLDKLTRIYLKEVVTRHGVPISIISDRDSRFTSHFWKSLHKALGTRLDMSTAYHPQTDGQSERTIQTLEDMLRACVIDFGSSWESHLPLVEFSYNNSYHTSIQAAPFEALYGRKCRSPICWAEVGDSQLTGPELVHETTEKIVQIRKRMVAARDRQKSYADKRRKPLEFQVGDRVLLKVSPWKGVIRFGKRGKLNPRYIGPFEITKRIGPVAYELNLPVELSSVHNVFHISNLKKCLSDETLVIPLEEIQIDEQLNFVEEPVEIMDRETKKLKLSKIPIVKVRWNSRRGPEFTWEREDQMKQKYPHLRETGKNGPGQPNKLIGLEKQARRFEDLGLEEASLELDTTTSLAFPVKPSESRDLRGCSHQHLRGFEAIEAVILDTSHPRGHLPQVGIWGMANNDSTGRNADRHPTTDDMAAESRRRVHDIVSQVDAEMGRRARDAARARYWGWLPTILQSWIVEERVPPYRYPGDTTPGHRLPPFGVPMEQAFAAHVACTRREVWRGRELTDEVRALHEKNERLERQNDRLEERNNRLEAQMETLRLQVSQLMTQHGQIVDVMQEHDARITENRTDITETQAMVQASDAMLNAWAAQFIEEPPQDDGPEFEAEDLEDEDLDEDPNEDPEEDDDDGDAASDISHKISMAGRGPHARPPRRTLDAAVIKMMVDRRVNKILAEHEAHRLASETSGSNNGSQGNNNKGCSFKSFLNCHPHKFKGTEGAVGMLRWVEKVESVFAMCECTEENRVKFATGTLEGPALTWWNTHVQTLGLDGANSMPWADFTRLLQEEYCPRDEIRKLEAEFWVLKMVGSEIEQYCTRFHELCKLCPAMVTPEYKKIEQFISGLPEQIQSMVTASDLTTIQPLIRLAHKLTDQAVAQGKLPKRGEHVKPQESQKRKWEPSHHQSHQPQQQQRSAPARAFTATQPDDKGKGVYQGKYPLCNRCSYHHFGQCERYRCLKCGRHGHTAKDCRSKFPSNNNPNHNQNNNQNTSRGCYECGKPGHMRRDCPQLKKAGGGAAKGRAFVIGSGEAKDDPNIVTGTFLLNNVYASILFDTGADRSFISSEFSKLLDITPTPLDYKYTVELADGKLIETQHIFRGCVMVLANHELEIDLMPVTLGSFDVVVGMDWLSTNQAEIVCNEKIVRVTLQNGEQISIQGERRGVPLNIMSCMKANKYLQKGYAAILALIAEQPKKERKIEDIAVVRDFPEVFPEDLPGLPPKRQVEFQIDLTPGAAPIAKAPYRLAPTEMQELSNQLQELLDKGFIRPSFSPWGAPVLFVKKKDGSFRMCIDYRELNKVTIKNRYPLPRIDDLFDQLQGSSYYSKIDLRSGYHQLRIQENDIPKTAFRTRYGHYEFLVMPFGLTNAPAVFMDLMNRVCKPYLDKFVIVFIDDILIYSKDREEHAEHLRLVLELLKKEQLYAKFSKCDFWIREVQFLGHVVNEQGIHVDPAKIEAIKNWEAPKTPTEVRQFLGLAGYYRRFIEGFSKIAQSLTSLTHKDKKFDWGDKQEAAFNLLKQKLCTAPILSLPEGCDDFVVYCDASKQGLGCVLMQREKVIAYASRQLKVHEKNYTTHDLELGAVVFALKIWRHYLYGTKCTIFTDHKSLQHIFDQKELNMRQRRWVELIGDYDCAIKYHPGKANVVADALSRKETTKRVRALQLTIHSELPNQIRIAQQEALKTENLTLEAMRGMDKQIKAKDDGAYYLMDRIWIPRYGGLREVVMDEAHKSRYSVHPGSDKMYHDLKTTYWWPNMKAEIATYVSKCLTCSKVKVEYQKPSGLLQQPELPMWKWEQISMDFITKLPKTASGCDTIWVIVDRLTKSAHFLPIKETDKLDKLTRIYLKEVVTRHGVPISIISDRDSRFTSHFWKSLHKALGTRLDMSTAYHPQTDGQSERTIQTLEDMLRACVIDFGSSWESHLPLVEFSYNNSYHTSIQAAPFEALYGRKCRSPICWAEVGDSQLTGPELVHETTEKIVQIRKRMVAARDRQKSYADKRRKPLEFQVGDRVLLKVSPWKGVIRFGKRGKLNPRYIGPFEITKRIGPVAYELNLPVELSSVHNVFHISNLKKCLSDETLVIPLEEIQIDEQLNFVEEPVEIMDRETKKLKLSKIPIVKVRWNSRRGPEFTWEREDQMKQKYPHLRETGKNGPEQPNKLIGLEKQARRFEDLGLEEASLELDTTTSLAFLSNPANPETLEAVLINISEVLKL</sequence>
<dbReference type="SUPFAM" id="SSF52058">
    <property type="entry name" value="L domain-like"/>
    <property type="match status" value="1"/>
</dbReference>
<evidence type="ECO:0000256" key="1">
    <source>
        <dbReference type="ARBA" id="ARBA00004370"/>
    </source>
</evidence>
<feature type="domain" description="Protein kinase" evidence="30">
    <location>
        <begin position="337"/>
        <end position="611"/>
    </location>
</feature>
<keyword evidence="11" id="KW-0677">Repeat</keyword>
<comment type="caution">
    <text evidence="34">The sequence shown here is derived from an EMBL/GenBank/DDBJ whole genome shotgun (WGS) entry which is preliminary data.</text>
</comment>
<name>A0A5N6LRG6_9ASTR</name>
<evidence type="ECO:0000256" key="22">
    <source>
        <dbReference type="ARBA" id="ARBA00023125"/>
    </source>
</evidence>
<evidence type="ECO:0000256" key="23">
    <source>
        <dbReference type="ARBA" id="ARBA00023136"/>
    </source>
</evidence>
<accession>A0A5N6LRG6</accession>
<dbReference type="PANTHER" id="PTHR37984:SF5">
    <property type="entry name" value="PROTEIN NYNRIN-LIKE"/>
    <property type="match status" value="1"/>
</dbReference>
<evidence type="ECO:0000256" key="21">
    <source>
        <dbReference type="ARBA" id="ARBA00022989"/>
    </source>
</evidence>
<evidence type="ECO:0000256" key="28">
    <source>
        <dbReference type="SAM" id="Phobius"/>
    </source>
</evidence>
<keyword evidence="16" id="KW-0067">ATP-binding</keyword>
<dbReference type="Gene3D" id="1.10.510.10">
    <property type="entry name" value="Transferase(Phosphotransferase) domain 1"/>
    <property type="match status" value="1"/>
</dbReference>
<feature type="compositionally biased region" description="Basic and acidic residues" evidence="27">
    <location>
        <begin position="1658"/>
        <end position="1677"/>
    </location>
</feature>
<dbReference type="PROSITE" id="PS00141">
    <property type="entry name" value="ASP_PROTEASE"/>
    <property type="match status" value="1"/>
</dbReference>
<keyword evidence="21 28" id="KW-1133">Transmembrane helix</keyword>
<evidence type="ECO:0000256" key="8">
    <source>
        <dbReference type="ARBA" id="ARBA00022722"/>
    </source>
</evidence>
<feature type="chain" id="PRO_5024284188" description="RNA-directed DNA polymerase" evidence="29">
    <location>
        <begin position="23"/>
        <end position="2976"/>
    </location>
</feature>
<feature type="transmembrane region" description="Helical" evidence="28">
    <location>
        <begin position="235"/>
        <end position="262"/>
    </location>
</feature>
<keyword evidence="6 28" id="KW-0812">Transmembrane</keyword>
<keyword evidence="13" id="KW-0064">Aspartyl protease</keyword>
<dbReference type="GO" id="GO:0006310">
    <property type="term" value="P:DNA recombination"/>
    <property type="evidence" value="ECO:0007669"/>
    <property type="project" value="UniProtKB-KW"/>
</dbReference>
<keyword evidence="26" id="KW-0175">Coiled coil</keyword>
<dbReference type="SUPFAM" id="SSF50630">
    <property type="entry name" value="Acid proteases"/>
    <property type="match status" value="1"/>
</dbReference>
<evidence type="ECO:0000259" key="32">
    <source>
        <dbReference type="PROSITE" id="PS50878"/>
    </source>
</evidence>
<evidence type="ECO:0000256" key="9">
    <source>
        <dbReference type="ARBA" id="ARBA00022723"/>
    </source>
</evidence>
<evidence type="ECO:0000256" key="25">
    <source>
        <dbReference type="PROSITE-ProRule" id="PRU00047"/>
    </source>
</evidence>
<dbReference type="SUPFAM" id="SSF57756">
    <property type="entry name" value="Retrovirus zinc finger-like domains"/>
    <property type="match status" value="1"/>
</dbReference>
<dbReference type="Pfam" id="PF13855">
    <property type="entry name" value="LRR_8"/>
    <property type="match status" value="1"/>
</dbReference>
<keyword evidence="7" id="KW-0548">Nucleotidyltransferase</keyword>
<keyword evidence="35" id="KW-1185">Reference proteome</keyword>
<dbReference type="Gene3D" id="1.10.340.70">
    <property type="match status" value="2"/>
</dbReference>
<keyword evidence="9" id="KW-0479">Metal-binding</keyword>
<dbReference type="Pfam" id="PF03732">
    <property type="entry name" value="Retrotrans_gag"/>
    <property type="match status" value="1"/>
</dbReference>
<dbReference type="GO" id="GO:0003677">
    <property type="term" value="F:DNA binding"/>
    <property type="evidence" value="ECO:0007669"/>
    <property type="project" value="UniProtKB-KW"/>
</dbReference>
<feature type="compositionally biased region" description="Low complexity" evidence="27">
    <location>
        <begin position="1751"/>
        <end position="1763"/>
    </location>
</feature>
<proteinExistence type="predicted"/>
<evidence type="ECO:0000256" key="17">
    <source>
        <dbReference type="ARBA" id="ARBA00022842"/>
    </source>
</evidence>
<evidence type="ECO:0000259" key="31">
    <source>
        <dbReference type="PROSITE" id="PS50158"/>
    </source>
</evidence>
<feature type="compositionally biased region" description="Acidic residues" evidence="27">
    <location>
        <begin position="1375"/>
        <end position="1410"/>
    </location>
</feature>
<reference evidence="34 35" key="1">
    <citation type="submission" date="2019-05" db="EMBL/GenBank/DDBJ databases">
        <title>Mikania micrantha, genome provides insights into the molecular mechanism of rapid growth.</title>
        <authorList>
            <person name="Liu B."/>
        </authorList>
    </citation>
    <scope>NUCLEOTIDE SEQUENCE [LARGE SCALE GENOMIC DNA]</scope>
    <source>
        <strain evidence="34">NLD-2019</strain>
        <tissue evidence="34">Leaf</tissue>
    </source>
</reference>
<evidence type="ECO:0000256" key="11">
    <source>
        <dbReference type="ARBA" id="ARBA00022737"/>
    </source>
</evidence>
<dbReference type="FunFam" id="3.80.10.10:FF:000234">
    <property type="entry name" value="Probable inactive receptor kinase RLK902"/>
    <property type="match status" value="1"/>
</dbReference>
<dbReference type="SMART" id="SM00343">
    <property type="entry name" value="ZnF_C2HC"/>
    <property type="match status" value="2"/>
</dbReference>
<feature type="compositionally biased region" description="Low complexity" evidence="27">
    <location>
        <begin position="1681"/>
        <end position="1694"/>
    </location>
</feature>
<evidence type="ECO:0000256" key="16">
    <source>
        <dbReference type="ARBA" id="ARBA00022840"/>
    </source>
</evidence>
<dbReference type="InterPro" id="IPR036397">
    <property type="entry name" value="RNaseH_sf"/>
</dbReference>
<feature type="domain" description="Integrase catalytic" evidence="33">
    <location>
        <begin position="727"/>
        <end position="890"/>
    </location>
</feature>
<dbReference type="PROSITE" id="PS50994">
    <property type="entry name" value="INTEGRASE"/>
    <property type="match status" value="2"/>
</dbReference>
<keyword evidence="23 28" id="KW-0472">Membrane</keyword>
<dbReference type="GO" id="GO:0006508">
    <property type="term" value="P:proteolysis"/>
    <property type="evidence" value="ECO:0007669"/>
    <property type="project" value="UniProtKB-KW"/>
</dbReference>
<dbReference type="GO" id="GO:0003887">
    <property type="term" value="F:DNA-directed DNA polymerase activity"/>
    <property type="evidence" value="ECO:0007669"/>
    <property type="project" value="UniProtKB-KW"/>
</dbReference>
<dbReference type="Pfam" id="PF24626">
    <property type="entry name" value="SH3_Tf2-1"/>
    <property type="match status" value="2"/>
</dbReference>
<dbReference type="Pfam" id="PF00078">
    <property type="entry name" value="RVT_1"/>
    <property type="match status" value="1"/>
</dbReference>
<keyword evidence="14" id="KW-0255">Endonuclease</keyword>
<keyword evidence="24" id="KW-0233">DNA recombination</keyword>
<dbReference type="InterPro" id="IPR050951">
    <property type="entry name" value="Retrovirus_Pol_polyprotein"/>
</dbReference>
<feature type="region of interest" description="Disordered" evidence="27">
    <location>
        <begin position="1652"/>
        <end position="1706"/>
    </location>
</feature>
<dbReference type="Pfam" id="PF17917">
    <property type="entry name" value="RT_RNaseH"/>
    <property type="match status" value="1"/>
</dbReference>
<dbReference type="InterPro" id="IPR056924">
    <property type="entry name" value="SH3_Tf2-1"/>
</dbReference>
<dbReference type="GO" id="GO:0006952">
    <property type="term" value="P:defense response"/>
    <property type="evidence" value="ECO:0007669"/>
    <property type="project" value="UniProtKB-ARBA"/>
</dbReference>
<feature type="region of interest" description="Disordered" evidence="27">
    <location>
        <begin position="1745"/>
        <end position="1764"/>
    </location>
</feature>
<dbReference type="Gene3D" id="3.30.420.10">
    <property type="entry name" value="Ribonuclease H-like superfamily/Ribonuclease H"/>
    <property type="match status" value="2"/>
</dbReference>
<dbReference type="Pfam" id="PF08284">
    <property type="entry name" value="RVP_2"/>
    <property type="match status" value="1"/>
</dbReference>
<dbReference type="InterPro" id="IPR001878">
    <property type="entry name" value="Znf_CCHC"/>
</dbReference>
<dbReference type="InterPro" id="IPR021109">
    <property type="entry name" value="Peptidase_aspartic_dom_sf"/>
</dbReference>
<dbReference type="EC" id="2.7.7.49" evidence="2"/>
<evidence type="ECO:0000256" key="14">
    <source>
        <dbReference type="ARBA" id="ARBA00022759"/>
    </source>
</evidence>